<organism evidence="1 2">
    <name type="scientific">Musa troglodytarum</name>
    <name type="common">fe'i banana</name>
    <dbReference type="NCBI Taxonomy" id="320322"/>
    <lineage>
        <taxon>Eukaryota</taxon>
        <taxon>Viridiplantae</taxon>
        <taxon>Streptophyta</taxon>
        <taxon>Embryophyta</taxon>
        <taxon>Tracheophyta</taxon>
        <taxon>Spermatophyta</taxon>
        <taxon>Magnoliopsida</taxon>
        <taxon>Liliopsida</taxon>
        <taxon>Zingiberales</taxon>
        <taxon>Musaceae</taxon>
        <taxon>Musa</taxon>
    </lineage>
</organism>
<dbReference type="Proteomes" id="UP001055439">
    <property type="component" value="Chromosome 2"/>
</dbReference>
<evidence type="ECO:0000313" key="1">
    <source>
        <dbReference type="EMBL" id="URD90324.1"/>
    </source>
</evidence>
<evidence type="ECO:0000313" key="2">
    <source>
        <dbReference type="Proteomes" id="UP001055439"/>
    </source>
</evidence>
<gene>
    <name evidence="1" type="ORF">MUK42_24785</name>
</gene>
<sequence>MSQKLKILTIPNLLSLGKLYKLSFAKKYDGHKIGAKSMFDRLFTHHLKNSKY</sequence>
<reference evidence="1" key="1">
    <citation type="submission" date="2022-05" db="EMBL/GenBank/DDBJ databases">
        <title>The Musa troglodytarum L. genome provides insights into the mechanism of non-climacteric behaviour and enrichment of carotenoids.</title>
        <authorList>
            <person name="Wang J."/>
        </authorList>
    </citation>
    <scope>NUCLEOTIDE SEQUENCE</scope>
    <source>
        <tissue evidence="1">Leaf</tissue>
    </source>
</reference>
<accession>A0A9E7F6F2</accession>
<protein>
    <submittedName>
        <fullName evidence="1">Uncharacterized protein</fullName>
    </submittedName>
</protein>
<dbReference type="EMBL" id="CP097504">
    <property type="protein sequence ID" value="URD90324.1"/>
    <property type="molecule type" value="Genomic_DNA"/>
</dbReference>
<keyword evidence="2" id="KW-1185">Reference proteome</keyword>
<name>A0A9E7F6F2_9LILI</name>
<proteinExistence type="predicted"/>
<dbReference type="AlphaFoldDB" id="A0A9E7F6F2"/>